<keyword evidence="6 8" id="KW-0472">Membrane</keyword>
<evidence type="ECO:0000256" key="5">
    <source>
        <dbReference type="ARBA" id="ARBA00022989"/>
    </source>
</evidence>
<evidence type="ECO:0000256" key="8">
    <source>
        <dbReference type="SAM" id="Phobius"/>
    </source>
</evidence>
<keyword evidence="4 8" id="KW-0812">Transmembrane</keyword>
<sequence>MADTQAALAPSGVTPGQVSAVLAYLLFFGLWCYAELLEYARKSKYSRAHSGDDDEELGREGALAKEASLGSPASPAPPKEFTFVGSGFAQCLMLKQKALLDSRIYLRAAVEFGTYMLWFYIVDRTPTFRYGTKSYSRDVLTFIFVVLTMVAAWKSMRKYKAPDMLNRWQTEEWKGWMQVLFLLYHYFNAREIYNAIRVFIAGYVWMTGYGNFMYYYHYKDFCLGRFMQMMWRLNFLVTVVCIVLRNSYMLYYICPMHTIFTIFVYATLGLGQKYNATSAGILIKIGLCVVLIYVCWDIKAVFYAIWSPFMFLVGYNDPRKPTDDLLHEWHFRSSLDRYVWIHGMLCAFLKPWAEGFLQRIDSLAIRARFAARAAVIACTLAVLAVWYQHVYILPKVEYNKLHPYTSWIPISVWIVLRNVTPSLRTYSLGIYGWLGTITLETYISQFHTWLTTGIPDGQPKMLLSFLAPEDYPLLNFALATAVYVAVSYRLFTLTGTLKTAVVPNKAGRELVRNVVLIGVCGSVLWLLSLLVISAGGWNAGPVYTSSTLLDASSTRQLL</sequence>
<keyword evidence="7" id="KW-0325">Glycoprotein</keyword>
<dbReference type="Pfam" id="PF07779">
    <property type="entry name" value="Cas1_AcylT"/>
    <property type="match status" value="1"/>
</dbReference>
<evidence type="ECO:0000256" key="4">
    <source>
        <dbReference type="ARBA" id="ARBA00022692"/>
    </source>
</evidence>
<evidence type="ECO:0000256" key="1">
    <source>
        <dbReference type="ARBA" id="ARBA00004141"/>
    </source>
</evidence>
<proteinExistence type="inferred from homology"/>
<gene>
    <name evidence="10" type="ORF">WJX75_004035</name>
</gene>
<dbReference type="PANTHER" id="PTHR13533:SF1">
    <property type="entry name" value="N-ACETYLNEURAMINATE 9-O-ACETYLTRANSFERASE"/>
    <property type="match status" value="1"/>
</dbReference>
<dbReference type="InterPro" id="IPR012419">
    <property type="entry name" value="Cas1_AcylTrans_dom"/>
</dbReference>
<feature type="transmembrane region" description="Helical" evidence="8">
    <location>
        <begin position="401"/>
        <end position="419"/>
    </location>
</feature>
<keyword evidence="3" id="KW-0808">Transferase</keyword>
<comment type="caution">
    <text evidence="10">The sequence shown here is derived from an EMBL/GenBank/DDBJ whole genome shotgun (WGS) entry which is preliminary data.</text>
</comment>
<feature type="transmembrane region" description="Helical" evidence="8">
    <location>
        <begin position="514"/>
        <end position="537"/>
    </location>
</feature>
<dbReference type="Proteomes" id="UP001491310">
    <property type="component" value="Unassembled WGS sequence"/>
</dbReference>
<reference evidence="10 11" key="1">
    <citation type="journal article" date="2024" name="Nat. Commun.">
        <title>Phylogenomics reveals the evolutionary origins of lichenization in chlorophyte algae.</title>
        <authorList>
            <person name="Puginier C."/>
            <person name="Libourel C."/>
            <person name="Otte J."/>
            <person name="Skaloud P."/>
            <person name="Haon M."/>
            <person name="Grisel S."/>
            <person name="Petersen M."/>
            <person name="Berrin J.G."/>
            <person name="Delaux P.M."/>
            <person name="Dal Grande F."/>
            <person name="Keller J."/>
        </authorList>
    </citation>
    <scope>NUCLEOTIDE SEQUENCE [LARGE SCALE GENOMIC DNA]</scope>
    <source>
        <strain evidence="10 11">SAG 216-7</strain>
    </source>
</reference>
<feature type="domain" description="Cas1p 10 TM acyl transferase" evidence="9">
    <location>
        <begin position="98"/>
        <end position="513"/>
    </location>
</feature>
<feature type="transmembrane region" description="Helical" evidence="8">
    <location>
        <begin position="431"/>
        <end position="451"/>
    </location>
</feature>
<comment type="subcellular location">
    <subcellularLocation>
        <location evidence="1">Membrane</location>
        <topology evidence="1">Multi-pass membrane protein</topology>
    </subcellularLocation>
</comment>
<evidence type="ECO:0000313" key="11">
    <source>
        <dbReference type="Proteomes" id="UP001491310"/>
    </source>
</evidence>
<comment type="similarity">
    <text evidence="2">Belongs to the PC-esterase family. CASD1 subfamily.</text>
</comment>
<protein>
    <recommendedName>
        <fullName evidence="9">Cas1p 10 TM acyl transferase domain-containing protein</fullName>
    </recommendedName>
</protein>
<dbReference type="EMBL" id="JALJOT010000004">
    <property type="protein sequence ID" value="KAK9915779.1"/>
    <property type="molecule type" value="Genomic_DNA"/>
</dbReference>
<evidence type="ECO:0000313" key="10">
    <source>
        <dbReference type="EMBL" id="KAK9915779.1"/>
    </source>
</evidence>
<evidence type="ECO:0000256" key="6">
    <source>
        <dbReference type="ARBA" id="ARBA00023136"/>
    </source>
</evidence>
<feature type="transmembrane region" description="Helical" evidence="8">
    <location>
        <begin position="282"/>
        <end position="306"/>
    </location>
</feature>
<evidence type="ECO:0000259" key="9">
    <source>
        <dbReference type="Pfam" id="PF07779"/>
    </source>
</evidence>
<keyword evidence="11" id="KW-1185">Reference proteome</keyword>
<feature type="transmembrane region" description="Helical" evidence="8">
    <location>
        <begin position="134"/>
        <end position="153"/>
    </location>
</feature>
<evidence type="ECO:0000256" key="3">
    <source>
        <dbReference type="ARBA" id="ARBA00022679"/>
    </source>
</evidence>
<organism evidence="10 11">
    <name type="scientific">Coccomyxa subellipsoidea</name>
    <dbReference type="NCBI Taxonomy" id="248742"/>
    <lineage>
        <taxon>Eukaryota</taxon>
        <taxon>Viridiplantae</taxon>
        <taxon>Chlorophyta</taxon>
        <taxon>core chlorophytes</taxon>
        <taxon>Trebouxiophyceae</taxon>
        <taxon>Trebouxiophyceae incertae sedis</taxon>
        <taxon>Coccomyxaceae</taxon>
        <taxon>Coccomyxa</taxon>
    </lineage>
</organism>
<evidence type="ECO:0000256" key="2">
    <source>
        <dbReference type="ARBA" id="ARBA00010666"/>
    </source>
</evidence>
<name>A0ABR2YW09_9CHLO</name>
<dbReference type="PANTHER" id="PTHR13533">
    <property type="entry name" value="N-ACETYLNEURAMINATE 9-O-ACETYLTRANSFERASE"/>
    <property type="match status" value="1"/>
</dbReference>
<accession>A0ABR2YW09</accession>
<feature type="transmembrane region" description="Helical" evidence="8">
    <location>
        <begin position="369"/>
        <end position="389"/>
    </location>
</feature>
<feature type="transmembrane region" description="Helical" evidence="8">
    <location>
        <begin position="471"/>
        <end position="493"/>
    </location>
</feature>
<keyword evidence="5 8" id="KW-1133">Transmembrane helix</keyword>
<feature type="transmembrane region" description="Helical" evidence="8">
    <location>
        <begin position="195"/>
        <end position="214"/>
    </location>
</feature>
<evidence type="ECO:0000256" key="7">
    <source>
        <dbReference type="ARBA" id="ARBA00023180"/>
    </source>
</evidence>
<feature type="transmembrane region" description="Helical" evidence="8">
    <location>
        <begin position="104"/>
        <end position="122"/>
    </location>
</feature>
<feature type="transmembrane region" description="Helical" evidence="8">
    <location>
        <begin position="18"/>
        <end position="37"/>
    </location>
</feature>
<feature type="transmembrane region" description="Helical" evidence="8">
    <location>
        <begin position="250"/>
        <end position="270"/>
    </location>
</feature>
<feature type="transmembrane region" description="Helical" evidence="8">
    <location>
        <begin position="226"/>
        <end position="244"/>
    </location>
</feature>